<dbReference type="GeneID" id="59347129"/>
<feature type="transmembrane region" description="Helical" evidence="2">
    <location>
        <begin position="295"/>
        <end position="315"/>
    </location>
</feature>
<dbReference type="Pfam" id="PF20152">
    <property type="entry name" value="DUF6534"/>
    <property type="match status" value="1"/>
</dbReference>
<feature type="transmembrane region" description="Helical" evidence="2">
    <location>
        <begin position="12"/>
        <end position="32"/>
    </location>
</feature>
<dbReference type="EMBL" id="JACAZF010000006">
    <property type="protein sequence ID" value="KAF7302257.1"/>
    <property type="molecule type" value="Genomic_DNA"/>
</dbReference>
<feature type="transmembrane region" description="Helical" evidence="2">
    <location>
        <begin position="175"/>
        <end position="195"/>
    </location>
</feature>
<name>A0A8H6SNY4_9AGAR</name>
<feature type="domain" description="DUF6534" evidence="3">
    <location>
        <begin position="260"/>
        <end position="319"/>
    </location>
</feature>
<organism evidence="4 5">
    <name type="scientific">Mycena indigotica</name>
    <dbReference type="NCBI Taxonomy" id="2126181"/>
    <lineage>
        <taxon>Eukaryota</taxon>
        <taxon>Fungi</taxon>
        <taxon>Dikarya</taxon>
        <taxon>Basidiomycota</taxon>
        <taxon>Agaricomycotina</taxon>
        <taxon>Agaricomycetes</taxon>
        <taxon>Agaricomycetidae</taxon>
        <taxon>Agaricales</taxon>
        <taxon>Marasmiineae</taxon>
        <taxon>Mycenaceae</taxon>
        <taxon>Mycena</taxon>
    </lineage>
</organism>
<keyword evidence="5" id="KW-1185">Reference proteome</keyword>
<dbReference type="AlphaFoldDB" id="A0A8H6SNY4"/>
<protein>
    <recommendedName>
        <fullName evidence="3">DUF6534 domain-containing protein</fullName>
    </recommendedName>
</protein>
<keyword evidence="2" id="KW-0472">Membrane</keyword>
<comment type="caution">
    <text evidence="4">The sequence shown here is derived from an EMBL/GenBank/DDBJ whole genome shotgun (WGS) entry which is preliminary data.</text>
</comment>
<proteinExistence type="predicted"/>
<dbReference type="PANTHER" id="PTHR40465:SF1">
    <property type="entry name" value="DUF6534 DOMAIN-CONTAINING PROTEIN"/>
    <property type="match status" value="1"/>
</dbReference>
<dbReference type="RefSeq" id="XP_037220257.1">
    <property type="nucleotide sequence ID" value="XM_037364613.1"/>
</dbReference>
<feature type="transmembrane region" description="Helical" evidence="2">
    <location>
        <begin position="102"/>
        <end position="121"/>
    </location>
</feature>
<evidence type="ECO:0000256" key="2">
    <source>
        <dbReference type="SAM" id="Phobius"/>
    </source>
</evidence>
<dbReference type="Proteomes" id="UP000636479">
    <property type="component" value="Unassembled WGS sequence"/>
</dbReference>
<sequence>MANISAMGGHFAGVVLSTILYGITMAQIFSYFRAFSSDPRLMKFIVLLLFLFDTTQVSLVVASIYSYTIGWRGDHLKLQYVSQPFIVSSAIRMSRIGILTNLLKASMGVTCVVAFTVQMIYAYRVWRLSGGNVYLSATIVSLALVALGSAAAMIAKTLRNPRWDEARVSTLPAGIILASTVTCDLLIALAQVWLFHRDRLATLDRAKRFTIPFPLRRSISTTSISSPTTTEAGCSPPPLQGPLDRDKAAADDNDGRRLGSLLTTLTILVINVGLLTSLDACLFFALFLACPQTGLYLVPYILLSNCYVNSFLSLLNSRRLLRNLVENPDHFNLALEAG</sequence>
<feature type="transmembrane region" description="Helical" evidence="2">
    <location>
        <begin position="133"/>
        <end position="155"/>
    </location>
</feature>
<evidence type="ECO:0000313" key="5">
    <source>
        <dbReference type="Proteomes" id="UP000636479"/>
    </source>
</evidence>
<evidence type="ECO:0000313" key="4">
    <source>
        <dbReference type="EMBL" id="KAF7302257.1"/>
    </source>
</evidence>
<gene>
    <name evidence="4" type="ORF">MIND_00792700</name>
</gene>
<feature type="transmembrane region" description="Helical" evidence="2">
    <location>
        <begin position="44"/>
        <end position="67"/>
    </location>
</feature>
<dbReference type="PANTHER" id="PTHR40465">
    <property type="entry name" value="CHROMOSOME 1, WHOLE GENOME SHOTGUN SEQUENCE"/>
    <property type="match status" value="1"/>
</dbReference>
<dbReference type="InterPro" id="IPR045339">
    <property type="entry name" value="DUF6534"/>
</dbReference>
<keyword evidence="2" id="KW-1133">Transmembrane helix</keyword>
<accession>A0A8H6SNY4</accession>
<evidence type="ECO:0000259" key="3">
    <source>
        <dbReference type="Pfam" id="PF20152"/>
    </source>
</evidence>
<feature type="region of interest" description="Disordered" evidence="1">
    <location>
        <begin position="223"/>
        <end position="249"/>
    </location>
</feature>
<feature type="transmembrane region" description="Helical" evidence="2">
    <location>
        <begin position="265"/>
        <end position="289"/>
    </location>
</feature>
<evidence type="ECO:0000256" key="1">
    <source>
        <dbReference type="SAM" id="MobiDB-lite"/>
    </source>
</evidence>
<reference evidence="4" key="1">
    <citation type="submission" date="2020-05" db="EMBL/GenBank/DDBJ databases">
        <title>Mycena genomes resolve the evolution of fungal bioluminescence.</title>
        <authorList>
            <person name="Tsai I.J."/>
        </authorList>
    </citation>
    <scope>NUCLEOTIDE SEQUENCE</scope>
    <source>
        <strain evidence="4">171206Taipei</strain>
    </source>
</reference>
<keyword evidence="2" id="KW-0812">Transmembrane</keyword>
<dbReference type="OrthoDB" id="2971182at2759"/>